<evidence type="ECO:0000256" key="10">
    <source>
        <dbReference type="ARBA" id="ARBA00023136"/>
    </source>
</evidence>
<organism evidence="11 12">
    <name type="scientific">Sclerotinia sclerotiorum (strain ATCC 18683 / 1980 / Ss-1)</name>
    <name type="common">White mold</name>
    <name type="synonym">Whetzelinia sclerotiorum</name>
    <dbReference type="NCBI Taxonomy" id="665079"/>
    <lineage>
        <taxon>Eukaryota</taxon>
        <taxon>Fungi</taxon>
        <taxon>Dikarya</taxon>
        <taxon>Ascomycota</taxon>
        <taxon>Pezizomycotina</taxon>
        <taxon>Leotiomycetes</taxon>
        <taxon>Helotiales</taxon>
        <taxon>Sclerotiniaceae</taxon>
        <taxon>Sclerotinia</taxon>
    </lineage>
</organism>
<proteinExistence type="inferred from homology"/>
<evidence type="ECO:0000256" key="4">
    <source>
        <dbReference type="ARBA" id="ARBA00022692"/>
    </source>
</evidence>
<dbReference type="VEuPathDB" id="FungiDB:sscle_16g110320"/>
<keyword evidence="7" id="KW-0560">Oxidoreductase</keyword>
<keyword evidence="5" id="KW-0479">Metal-binding</keyword>
<name>A0A1D9QN62_SCLS1</name>
<evidence type="ECO:0000256" key="9">
    <source>
        <dbReference type="ARBA" id="ARBA00023098"/>
    </source>
</evidence>
<dbReference type="AlphaFoldDB" id="A0A1D9QN62"/>
<dbReference type="GO" id="GO:0046872">
    <property type="term" value="F:metal ion binding"/>
    <property type="evidence" value="ECO:0007669"/>
    <property type="project" value="UniProtKB-KW"/>
</dbReference>
<keyword evidence="9" id="KW-0443">Lipid metabolism</keyword>
<evidence type="ECO:0000313" key="11">
    <source>
        <dbReference type="EMBL" id="APA16262.1"/>
    </source>
</evidence>
<evidence type="ECO:0000256" key="6">
    <source>
        <dbReference type="ARBA" id="ARBA00022989"/>
    </source>
</evidence>
<accession>A0A1D9QN62</accession>
<dbReference type="Proteomes" id="UP000177798">
    <property type="component" value="Chromosome 16"/>
</dbReference>
<comment type="subcellular location">
    <subcellularLocation>
        <location evidence="1">Membrane</location>
        <topology evidence="1">Multi-pass membrane protein</topology>
    </subcellularLocation>
</comment>
<comment type="pathway">
    <text evidence="2">Lipid metabolism.</text>
</comment>
<evidence type="ECO:0000256" key="2">
    <source>
        <dbReference type="ARBA" id="ARBA00005189"/>
    </source>
</evidence>
<protein>
    <submittedName>
        <fullName evidence="11">Uncharacterized protein</fullName>
    </submittedName>
</protein>
<dbReference type="PANTHER" id="PTHR19353">
    <property type="entry name" value="FATTY ACID DESATURASE 2"/>
    <property type="match status" value="1"/>
</dbReference>
<reference evidence="12" key="1">
    <citation type="journal article" date="2017" name="Genome Biol. Evol.">
        <title>The complete genome sequence of the phytopathogenic fungus Sclerotinia sclerotiorum reveals insights into the genome architecture of broad host range pathogens.</title>
        <authorList>
            <person name="Derbyshire M."/>
            <person name="Denton-Giles M."/>
            <person name="Hegedus D."/>
            <person name="Seifbarghy S."/>
            <person name="Rollins J."/>
            <person name="van Kan J."/>
            <person name="Seidl M.F."/>
            <person name="Faino L."/>
            <person name="Mbengue M."/>
            <person name="Navaud O."/>
            <person name="Raffaele S."/>
            <person name="Hammond-Kosack K."/>
            <person name="Heard S."/>
            <person name="Oliver R."/>
        </authorList>
    </citation>
    <scope>NUCLEOTIDE SEQUENCE [LARGE SCALE GENOMIC DNA]</scope>
    <source>
        <strain evidence="12">ATCC 18683 / 1980 / Ss-1</strain>
    </source>
</reference>
<comment type="similarity">
    <text evidence="3">Belongs to the fatty acid desaturase type 1 family.</text>
</comment>
<evidence type="ECO:0000313" key="12">
    <source>
        <dbReference type="Proteomes" id="UP000177798"/>
    </source>
</evidence>
<dbReference type="RefSeq" id="XP_001588919.1">
    <property type="nucleotide sequence ID" value="XM_001588869.1"/>
</dbReference>
<sequence length="124" mass="14273">MAGQIFFWYWFGYETLYLRIPSWSSRFIFLLISHMVTAPLHVQLTLSHFAMSTSNLGVNESHNLRKAQRYVRAFCEDVGIPYVIFGFVGANKEVIGKLGEVADQLRVLEECRKVASRNLMETHA</sequence>
<evidence type="ECO:0000256" key="8">
    <source>
        <dbReference type="ARBA" id="ARBA00023004"/>
    </source>
</evidence>
<dbReference type="PANTHER" id="PTHR19353:SF30">
    <property type="entry name" value="DELTA 8-(E)-SPHINGOLIPID DESATURASE"/>
    <property type="match status" value="1"/>
</dbReference>
<dbReference type="GO" id="GO:0016491">
    <property type="term" value="F:oxidoreductase activity"/>
    <property type="evidence" value="ECO:0007669"/>
    <property type="project" value="UniProtKB-KW"/>
</dbReference>
<keyword evidence="10" id="KW-0472">Membrane</keyword>
<keyword evidence="4" id="KW-0812">Transmembrane</keyword>
<keyword evidence="8" id="KW-0408">Iron</keyword>
<dbReference type="KEGG" id="ssl:SS1G_10467"/>
<dbReference type="InterPro" id="IPR012171">
    <property type="entry name" value="Fatty_acid_desaturase"/>
</dbReference>
<dbReference type="OrthoDB" id="3521037at2759"/>
<evidence type="ECO:0000256" key="7">
    <source>
        <dbReference type="ARBA" id="ARBA00023002"/>
    </source>
</evidence>
<gene>
    <name evidence="11" type="ORF">sscle_16g110320</name>
</gene>
<evidence type="ECO:0000256" key="3">
    <source>
        <dbReference type="ARBA" id="ARBA00009295"/>
    </source>
</evidence>
<dbReference type="GO" id="GO:0006629">
    <property type="term" value="P:lipid metabolic process"/>
    <property type="evidence" value="ECO:0007669"/>
    <property type="project" value="UniProtKB-KW"/>
</dbReference>
<evidence type="ECO:0000256" key="1">
    <source>
        <dbReference type="ARBA" id="ARBA00004141"/>
    </source>
</evidence>
<keyword evidence="6" id="KW-1133">Transmembrane helix</keyword>
<evidence type="ECO:0000256" key="5">
    <source>
        <dbReference type="ARBA" id="ARBA00022723"/>
    </source>
</evidence>
<dbReference type="EMBL" id="CP017829">
    <property type="protein sequence ID" value="APA16262.1"/>
    <property type="molecule type" value="Genomic_DNA"/>
</dbReference>
<dbReference type="GO" id="GO:0016020">
    <property type="term" value="C:membrane"/>
    <property type="evidence" value="ECO:0007669"/>
    <property type="project" value="UniProtKB-SubCell"/>
</dbReference>